<dbReference type="OrthoDB" id="346907at2759"/>
<dbReference type="Proteomes" id="UP000324800">
    <property type="component" value="Unassembled WGS sequence"/>
</dbReference>
<sequence length="98" mass="11282">MASGKIIRPASIQDDQLWNLLTQLLEFDPNRRISAEQALQHPFFTSPKAQAEISPLSRQITQNAIHASQMSDSWVMKYDMDQTYIVPTPEIMVYLVQF</sequence>
<organism evidence="1 2">
    <name type="scientific">Streblomastix strix</name>
    <dbReference type="NCBI Taxonomy" id="222440"/>
    <lineage>
        <taxon>Eukaryota</taxon>
        <taxon>Metamonada</taxon>
        <taxon>Preaxostyla</taxon>
        <taxon>Oxymonadida</taxon>
        <taxon>Streblomastigidae</taxon>
        <taxon>Streblomastix</taxon>
    </lineage>
</organism>
<evidence type="ECO:0008006" key="3">
    <source>
        <dbReference type="Google" id="ProtNLM"/>
    </source>
</evidence>
<proteinExistence type="predicted"/>
<protein>
    <recommendedName>
        <fullName evidence="3">Protein kinase domain-containing protein</fullName>
    </recommendedName>
</protein>
<name>A0A5J4T8W6_9EUKA</name>
<reference evidence="1 2" key="1">
    <citation type="submission" date="2019-03" db="EMBL/GenBank/DDBJ databases">
        <title>Single cell metagenomics reveals metabolic interactions within the superorganism composed of flagellate Streblomastix strix and complex community of Bacteroidetes bacteria on its surface.</title>
        <authorList>
            <person name="Treitli S.C."/>
            <person name="Kolisko M."/>
            <person name="Husnik F."/>
            <person name="Keeling P."/>
            <person name="Hampl V."/>
        </authorList>
    </citation>
    <scope>NUCLEOTIDE SEQUENCE [LARGE SCALE GENOMIC DNA]</scope>
    <source>
        <strain evidence="1">ST1C</strain>
    </source>
</reference>
<evidence type="ECO:0000313" key="2">
    <source>
        <dbReference type="Proteomes" id="UP000324800"/>
    </source>
</evidence>
<dbReference type="SUPFAM" id="SSF56112">
    <property type="entry name" value="Protein kinase-like (PK-like)"/>
    <property type="match status" value="1"/>
</dbReference>
<dbReference type="Gene3D" id="1.10.510.10">
    <property type="entry name" value="Transferase(Phosphotransferase) domain 1"/>
    <property type="match status" value="1"/>
</dbReference>
<dbReference type="AlphaFoldDB" id="A0A5J4T8W6"/>
<gene>
    <name evidence="1" type="ORF">EZS28_050638</name>
</gene>
<evidence type="ECO:0000313" key="1">
    <source>
        <dbReference type="EMBL" id="KAA6353835.1"/>
    </source>
</evidence>
<dbReference type="EMBL" id="SNRW01037354">
    <property type="protein sequence ID" value="KAA6353835.1"/>
    <property type="molecule type" value="Genomic_DNA"/>
</dbReference>
<comment type="caution">
    <text evidence="1">The sequence shown here is derived from an EMBL/GenBank/DDBJ whole genome shotgun (WGS) entry which is preliminary data.</text>
</comment>
<accession>A0A5J4T8W6</accession>
<dbReference type="InterPro" id="IPR011009">
    <property type="entry name" value="Kinase-like_dom_sf"/>
</dbReference>